<protein>
    <submittedName>
        <fullName evidence="4">MBL fold metallo-hydrolase</fullName>
    </submittedName>
</protein>
<sequence length="463" mass="51433">MQITFWGAAQTVTGSQHLIEAASDRILLECGLFQGRRAESYAVNQQLPYDARAVDVVLLSHAHIDHAGNIPNLVKNGFRGSVVCTHATRDLCAVMLRDSGAIQEENVGYLNRHRKSPQPLAPIYTLADAERSLRRFAGYDYARWIPITRHARAMFGDAGHMLGSAWVLLELTEGARTARLCFSGDLGRRGLPILRDPAPLPEADYLILESTYGDRLHPPVNEATLDLQRAISDVVARGGKVVIPAFAVGRTQEIVYRLNDLVNRGELPDVPVFVDSPLAVNVTEAFQTHPECYDDETQRMLHADADGSVFGFNRLTYIRRVEDSKALNELDGPAVIISASGMAEHGRVLHHLRHTIADPKNMILFVGFQAQDTLGRRILDGQRYVKILGDEFAVRAEVRRIEAFSGHADRHELLDWVRPQARRLRGVFLVHGESGPMRALAQGLTELGIGDVRLPKRGESFEL</sequence>
<feature type="domain" description="Beta-Casp" evidence="3">
    <location>
        <begin position="251"/>
        <end position="378"/>
    </location>
</feature>
<dbReference type="Pfam" id="PF00753">
    <property type="entry name" value="Lactamase_B"/>
    <property type="match status" value="1"/>
</dbReference>
<gene>
    <name evidence="4" type="ORF">CUN48_04160</name>
</gene>
<dbReference type="Pfam" id="PF07521">
    <property type="entry name" value="RMMBL"/>
    <property type="match status" value="1"/>
</dbReference>
<organism evidence="4 5">
    <name type="scientific">Candidatus Thermofonsia Clade 3 bacterium</name>
    <dbReference type="NCBI Taxonomy" id="2364212"/>
    <lineage>
        <taxon>Bacteria</taxon>
        <taxon>Bacillati</taxon>
        <taxon>Chloroflexota</taxon>
        <taxon>Candidatus Thermofontia</taxon>
        <taxon>Candidatus Thermofonsia Clade 3</taxon>
    </lineage>
</organism>
<dbReference type="PANTHER" id="PTHR11203">
    <property type="entry name" value="CLEAVAGE AND POLYADENYLATION SPECIFICITY FACTOR FAMILY MEMBER"/>
    <property type="match status" value="1"/>
</dbReference>
<dbReference type="InterPro" id="IPR001279">
    <property type="entry name" value="Metallo-B-lactamas"/>
</dbReference>
<proteinExistence type="predicted"/>
<dbReference type="CDD" id="cd16295">
    <property type="entry name" value="TTHA0252-CPSF-like_MBL-fold"/>
    <property type="match status" value="1"/>
</dbReference>
<evidence type="ECO:0000259" key="3">
    <source>
        <dbReference type="SMART" id="SM01027"/>
    </source>
</evidence>
<dbReference type="Gene3D" id="3.40.50.10890">
    <property type="match status" value="1"/>
</dbReference>
<dbReference type="GO" id="GO:0016787">
    <property type="term" value="F:hydrolase activity"/>
    <property type="evidence" value="ECO:0007669"/>
    <property type="project" value="UniProtKB-KW"/>
</dbReference>
<dbReference type="AlphaFoldDB" id="A0A2M8QER8"/>
<evidence type="ECO:0000313" key="5">
    <source>
        <dbReference type="Proteomes" id="UP000230790"/>
    </source>
</evidence>
<evidence type="ECO:0000259" key="2">
    <source>
        <dbReference type="SMART" id="SM00849"/>
    </source>
</evidence>
<evidence type="ECO:0000256" key="1">
    <source>
        <dbReference type="ARBA" id="ARBA00022801"/>
    </source>
</evidence>
<feature type="domain" description="Metallo-beta-lactamase" evidence="2">
    <location>
        <begin position="13"/>
        <end position="246"/>
    </location>
</feature>
<comment type="caution">
    <text evidence="4">The sequence shown here is derived from an EMBL/GenBank/DDBJ whole genome shotgun (WGS) entry which is preliminary data.</text>
</comment>
<accession>A0A2M8QER8</accession>
<dbReference type="Pfam" id="PF10996">
    <property type="entry name" value="Beta-Casp"/>
    <property type="match status" value="1"/>
</dbReference>
<reference evidence="4 5" key="1">
    <citation type="submission" date="2017-11" db="EMBL/GenBank/DDBJ databases">
        <title>Evolution of Phototrophy in the Chloroflexi Phylum Driven by Horizontal Gene Transfer.</title>
        <authorList>
            <person name="Ward L.M."/>
            <person name="Hemp J."/>
            <person name="Shih P.M."/>
            <person name="Mcglynn S.E."/>
            <person name="Fischer W."/>
        </authorList>
    </citation>
    <scope>NUCLEOTIDE SEQUENCE [LARGE SCALE GENOMIC DNA]</scope>
    <source>
        <strain evidence="4">JP3_7</strain>
    </source>
</reference>
<dbReference type="SMART" id="SM00849">
    <property type="entry name" value="Lactamase_B"/>
    <property type="match status" value="1"/>
</dbReference>
<dbReference type="Gene3D" id="3.60.15.10">
    <property type="entry name" value="Ribonuclease Z/Hydroxyacylglutathione hydrolase-like"/>
    <property type="match status" value="1"/>
</dbReference>
<dbReference type="GO" id="GO:0004521">
    <property type="term" value="F:RNA endonuclease activity"/>
    <property type="evidence" value="ECO:0007669"/>
    <property type="project" value="TreeGrafter"/>
</dbReference>
<dbReference type="SUPFAM" id="SSF56281">
    <property type="entry name" value="Metallo-hydrolase/oxidoreductase"/>
    <property type="match status" value="1"/>
</dbReference>
<dbReference type="InterPro" id="IPR022712">
    <property type="entry name" value="Beta_Casp"/>
</dbReference>
<dbReference type="InterPro" id="IPR036866">
    <property type="entry name" value="RibonucZ/Hydroxyglut_hydro"/>
</dbReference>
<dbReference type="PANTHER" id="PTHR11203:SF37">
    <property type="entry name" value="INTEGRATOR COMPLEX SUBUNIT 11"/>
    <property type="match status" value="1"/>
</dbReference>
<dbReference type="EMBL" id="PGTN01000018">
    <property type="protein sequence ID" value="PJF48294.1"/>
    <property type="molecule type" value="Genomic_DNA"/>
</dbReference>
<dbReference type="SMART" id="SM01027">
    <property type="entry name" value="Beta-Casp"/>
    <property type="match status" value="1"/>
</dbReference>
<keyword evidence="1 4" id="KW-0378">Hydrolase</keyword>
<dbReference type="InterPro" id="IPR050698">
    <property type="entry name" value="MBL"/>
</dbReference>
<evidence type="ECO:0000313" key="4">
    <source>
        <dbReference type="EMBL" id="PJF48294.1"/>
    </source>
</evidence>
<dbReference type="Proteomes" id="UP000230790">
    <property type="component" value="Unassembled WGS sequence"/>
</dbReference>
<dbReference type="InterPro" id="IPR011108">
    <property type="entry name" value="RMMBL"/>
</dbReference>
<name>A0A2M8QER8_9CHLR</name>